<dbReference type="Proteomes" id="UP000828251">
    <property type="component" value="Unassembled WGS sequence"/>
</dbReference>
<evidence type="ECO:0000256" key="1">
    <source>
        <dbReference type="ARBA" id="ARBA00004162"/>
    </source>
</evidence>
<evidence type="ECO:0000256" key="8">
    <source>
        <dbReference type="ARBA" id="ARBA00023136"/>
    </source>
</evidence>
<evidence type="ECO:0000256" key="3">
    <source>
        <dbReference type="ARBA" id="ARBA00022475"/>
    </source>
</evidence>
<name>A0A9D3ZQW1_9ROSI</name>
<evidence type="ECO:0000256" key="10">
    <source>
        <dbReference type="SAM" id="MobiDB-lite"/>
    </source>
</evidence>
<dbReference type="GO" id="GO:0005789">
    <property type="term" value="C:endoplasmic reticulum membrane"/>
    <property type="evidence" value="ECO:0007669"/>
    <property type="project" value="UniProtKB-SubCell"/>
</dbReference>
<sequence>MKARLRAEISQPRELESEAPLSLWNRRQRRRKSPMTRPRGEGQWRKVMGRGQKEGQASGRSAGGAPEEERLWQRQKMFKFRVKDMADYQLTLSRENDARLKSKCGKLADAFVDDIDPTESGGNCIVEEDHEVKSESDSVTMNQQEREKPVEEKEGDDKVDDLVNGVFTDDDATHIEIKIGSDSIPETVNSIDSIDVQSNQYNGILADSEMDSKLVGKSLDVVSGLKSETNVSSDSISVVESNPAEKTCGVTNGGIQFGSFDDEAERETPFNYMIRVLRNDDERLEVMIRLAQNKVEEKIRIRDMIGIDTQSTWVTCEEYGNDFSAAVSQERVARDLHRSKCQEIEWMQSVMDIEDIDVRE</sequence>
<keyword evidence="7" id="KW-0175">Coiled coil</keyword>
<comment type="subcellular location">
    <subcellularLocation>
        <location evidence="1">Cell membrane</location>
        <topology evidence="1">Single-pass membrane protein</topology>
    </subcellularLocation>
    <subcellularLocation>
        <location evidence="2">Endoplasmic reticulum membrane</location>
        <topology evidence="2">Single-pass membrane protein</topology>
    </subcellularLocation>
</comment>
<evidence type="ECO:0000256" key="5">
    <source>
        <dbReference type="ARBA" id="ARBA00022824"/>
    </source>
</evidence>
<evidence type="ECO:0000256" key="4">
    <source>
        <dbReference type="ARBA" id="ARBA00022692"/>
    </source>
</evidence>
<keyword evidence="5" id="KW-0256">Endoplasmic reticulum</keyword>
<evidence type="ECO:0000256" key="6">
    <source>
        <dbReference type="ARBA" id="ARBA00022989"/>
    </source>
</evidence>
<evidence type="ECO:0000313" key="11">
    <source>
        <dbReference type="EMBL" id="KAH1063216.1"/>
    </source>
</evidence>
<feature type="compositionally biased region" description="Basic and acidic residues" evidence="10">
    <location>
        <begin position="144"/>
        <end position="156"/>
    </location>
</feature>
<protein>
    <submittedName>
        <fullName evidence="11">Uncharacterized protein</fullName>
    </submittedName>
</protein>
<comment type="caution">
    <text evidence="11">The sequence shown here is derived from an EMBL/GenBank/DDBJ whole genome shotgun (WGS) entry which is preliminary data.</text>
</comment>
<feature type="region of interest" description="Disordered" evidence="10">
    <location>
        <begin position="127"/>
        <end position="156"/>
    </location>
</feature>
<keyword evidence="3" id="KW-1003">Cell membrane</keyword>
<reference evidence="11 12" key="1">
    <citation type="journal article" date="2021" name="Plant Biotechnol. J.">
        <title>Multi-omics assisted identification of the key and species-specific regulatory components of drought-tolerant mechanisms in Gossypium stocksii.</title>
        <authorList>
            <person name="Yu D."/>
            <person name="Ke L."/>
            <person name="Zhang D."/>
            <person name="Wu Y."/>
            <person name="Sun Y."/>
            <person name="Mei J."/>
            <person name="Sun J."/>
            <person name="Sun Y."/>
        </authorList>
    </citation>
    <scope>NUCLEOTIDE SEQUENCE [LARGE SCALE GENOMIC DNA]</scope>
    <source>
        <strain evidence="12">cv. E1</strain>
        <tissue evidence="11">Leaf</tissue>
    </source>
</reference>
<feature type="compositionally biased region" description="Basic and acidic residues" evidence="10">
    <location>
        <begin position="1"/>
        <end position="16"/>
    </location>
</feature>
<dbReference type="AlphaFoldDB" id="A0A9D3ZQW1"/>
<feature type="region of interest" description="Disordered" evidence="10">
    <location>
        <begin position="1"/>
        <end position="70"/>
    </location>
</feature>
<keyword evidence="4" id="KW-0812">Transmembrane</keyword>
<dbReference type="EMBL" id="JAIQCV010000009">
    <property type="protein sequence ID" value="KAH1063216.1"/>
    <property type="molecule type" value="Genomic_DNA"/>
</dbReference>
<keyword evidence="12" id="KW-1185">Reference proteome</keyword>
<dbReference type="OrthoDB" id="10518873at2759"/>
<keyword evidence="6" id="KW-1133">Transmembrane helix</keyword>
<dbReference type="GO" id="GO:0005886">
    <property type="term" value="C:plasma membrane"/>
    <property type="evidence" value="ECO:0007669"/>
    <property type="project" value="UniProtKB-SubCell"/>
</dbReference>
<gene>
    <name evidence="11" type="ORF">J1N35_028203</name>
</gene>
<dbReference type="PANTHER" id="PTHR32219:SF3">
    <property type="entry name" value="CALPONIN-LIKE DOMAIN PROTEIN"/>
    <property type="match status" value="1"/>
</dbReference>
<evidence type="ECO:0000256" key="7">
    <source>
        <dbReference type="ARBA" id="ARBA00023054"/>
    </source>
</evidence>
<evidence type="ECO:0000256" key="9">
    <source>
        <dbReference type="ARBA" id="ARBA00038080"/>
    </source>
</evidence>
<dbReference type="PANTHER" id="PTHR32219">
    <property type="entry name" value="RNA-BINDING PROTEIN YLMH-RELATED"/>
    <property type="match status" value="1"/>
</dbReference>
<organism evidence="11 12">
    <name type="scientific">Gossypium stocksii</name>
    <dbReference type="NCBI Taxonomy" id="47602"/>
    <lineage>
        <taxon>Eukaryota</taxon>
        <taxon>Viridiplantae</taxon>
        <taxon>Streptophyta</taxon>
        <taxon>Embryophyta</taxon>
        <taxon>Tracheophyta</taxon>
        <taxon>Spermatophyta</taxon>
        <taxon>Magnoliopsida</taxon>
        <taxon>eudicotyledons</taxon>
        <taxon>Gunneridae</taxon>
        <taxon>Pentapetalae</taxon>
        <taxon>rosids</taxon>
        <taxon>malvids</taxon>
        <taxon>Malvales</taxon>
        <taxon>Malvaceae</taxon>
        <taxon>Malvoideae</taxon>
        <taxon>Gossypium</taxon>
    </lineage>
</organism>
<keyword evidence="8" id="KW-0472">Membrane</keyword>
<comment type="similarity">
    <text evidence="9">Belongs to the plant Proton pump-interactor protein family.</text>
</comment>
<dbReference type="InterPro" id="IPR055282">
    <property type="entry name" value="PPI1-4"/>
</dbReference>
<accession>A0A9D3ZQW1</accession>
<evidence type="ECO:0000256" key="2">
    <source>
        <dbReference type="ARBA" id="ARBA00004389"/>
    </source>
</evidence>
<proteinExistence type="inferred from homology"/>
<evidence type="ECO:0000313" key="12">
    <source>
        <dbReference type="Proteomes" id="UP000828251"/>
    </source>
</evidence>